<sequence>MTNQLTTGEGAAMRLVQFKTPEGERKVGRVSTDGNHLHPLKNTRSVRELAEAAIARGAPIATLVEERATAELVDYDRLLREHQVLAPLDHEEPSRFLVTGTGLTHTGSANARDKMHVLTHGEGAAESDSLKIFRMGLEGGKPAGGPPGVQPEWFFKGVGTCVVAPGAPLPMPAFALAGAEEAEIVGLYIIGPDGSPFRIGYALGNEYSDHVTEAENYLYLAHSKLRSCSIGPELLVGDLPDEVRGRSRIRRDGKVIWEEEFLSGETHMSHSIANLEHYHFRYPMHRRPGDLHAYFFGAAVMSYAFGVQTGPGDEYEIEADVFGKPLRNRVELSPDEGLVTVTQL</sequence>
<dbReference type="GO" id="GO:0003824">
    <property type="term" value="F:catalytic activity"/>
    <property type="evidence" value="ECO:0007669"/>
    <property type="project" value="InterPro"/>
</dbReference>
<comment type="caution">
    <text evidence="1">The sequence shown here is derived from an EMBL/GenBank/DDBJ whole genome shotgun (WGS) entry which is preliminary data.</text>
</comment>
<dbReference type="EMBL" id="JACHBG010000003">
    <property type="protein sequence ID" value="MBB6484643.1"/>
    <property type="molecule type" value="Genomic_DNA"/>
</dbReference>
<dbReference type="Gene3D" id="3.90.850.10">
    <property type="entry name" value="Fumarylacetoacetase-like, C-terminal domain"/>
    <property type="match status" value="1"/>
</dbReference>
<dbReference type="Proteomes" id="UP000565576">
    <property type="component" value="Unassembled WGS sequence"/>
</dbReference>
<name>A0A7X0MD59_9HYPH</name>
<evidence type="ECO:0000313" key="1">
    <source>
        <dbReference type="EMBL" id="MBB6484643.1"/>
    </source>
</evidence>
<dbReference type="PIRSF" id="PIRSF033905">
    <property type="entry name" value="UCP033905"/>
    <property type="match status" value="1"/>
</dbReference>
<evidence type="ECO:0000313" key="2">
    <source>
        <dbReference type="Proteomes" id="UP000565576"/>
    </source>
</evidence>
<dbReference type="InterPro" id="IPR009645">
    <property type="entry name" value="GguC"/>
</dbReference>
<proteinExistence type="predicted"/>
<accession>A0A7X0MD59</accession>
<protein>
    <recommendedName>
        <fullName evidence="3">FAH family protein</fullName>
    </recommendedName>
</protein>
<gene>
    <name evidence="1" type="ORF">GGD46_001921</name>
</gene>
<evidence type="ECO:0008006" key="3">
    <source>
        <dbReference type="Google" id="ProtNLM"/>
    </source>
</evidence>
<dbReference type="InterPro" id="IPR036663">
    <property type="entry name" value="Fumarylacetoacetase_C_sf"/>
</dbReference>
<dbReference type="SUPFAM" id="SSF56529">
    <property type="entry name" value="FAH"/>
    <property type="match status" value="1"/>
</dbReference>
<dbReference type="AlphaFoldDB" id="A0A7X0MD59"/>
<dbReference type="NCBIfam" id="NF040903">
    <property type="entry name" value="GguC"/>
    <property type="match status" value="1"/>
</dbReference>
<reference evidence="1 2" key="1">
    <citation type="submission" date="2020-08" db="EMBL/GenBank/DDBJ databases">
        <title>Genomic Encyclopedia of Type Strains, Phase IV (KMG-V): Genome sequencing to study the core and pangenomes of soil and plant-associated prokaryotes.</title>
        <authorList>
            <person name="Whitman W."/>
        </authorList>
    </citation>
    <scope>NUCLEOTIDE SEQUENCE [LARGE SCALE GENOMIC DNA]</scope>
    <source>
        <strain evidence="1 2">SEMIA 4060</strain>
    </source>
</reference>
<organism evidence="1 2">
    <name type="scientific">Rhizobium lusitanum</name>
    <dbReference type="NCBI Taxonomy" id="293958"/>
    <lineage>
        <taxon>Bacteria</taxon>
        <taxon>Pseudomonadati</taxon>
        <taxon>Pseudomonadota</taxon>
        <taxon>Alphaproteobacteria</taxon>
        <taxon>Hyphomicrobiales</taxon>
        <taxon>Rhizobiaceae</taxon>
        <taxon>Rhizobium/Agrobacterium group</taxon>
        <taxon>Rhizobium</taxon>
    </lineage>
</organism>